<feature type="region of interest" description="Disordered" evidence="11">
    <location>
        <begin position="22"/>
        <end position="57"/>
    </location>
</feature>
<feature type="compositionally biased region" description="Basic and acidic residues" evidence="11">
    <location>
        <begin position="270"/>
        <end position="279"/>
    </location>
</feature>
<feature type="compositionally biased region" description="Low complexity" evidence="11">
    <location>
        <begin position="326"/>
        <end position="336"/>
    </location>
</feature>
<dbReference type="RefSeq" id="XP_032824964.1">
    <property type="nucleotide sequence ID" value="XM_032969073.1"/>
</dbReference>
<dbReference type="PANTHER" id="PTHR11848">
    <property type="entry name" value="TGF-BETA FAMILY"/>
    <property type="match status" value="1"/>
</dbReference>
<evidence type="ECO:0000256" key="6">
    <source>
        <dbReference type="ARBA" id="ARBA00022729"/>
    </source>
</evidence>
<keyword evidence="8" id="KW-1015">Disulfide bond</keyword>
<evidence type="ECO:0000256" key="7">
    <source>
        <dbReference type="ARBA" id="ARBA00023030"/>
    </source>
</evidence>
<dbReference type="SMART" id="SM00204">
    <property type="entry name" value="TGFB"/>
    <property type="match status" value="1"/>
</dbReference>
<evidence type="ECO:0000256" key="12">
    <source>
        <dbReference type="SAM" id="SignalP"/>
    </source>
</evidence>
<dbReference type="GO" id="GO:0005615">
    <property type="term" value="C:extracellular space"/>
    <property type="evidence" value="ECO:0007669"/>
    <property type="project" value="UniProtKB-KW"/>
</dbReference>
<feature type="region of interest" description="Disordered" evidence="11">
    <location>
        <begin position="120"/>
        <end position="153"/>
    </location>
</feature>
<keyword evidence="4" id="KW-0964">Secreted</keyword>
<name>A0AAJ7TVQ4_PETMA</name>
<dbReference type="GO" id="GO:0008083">
    <property type="term" value="F:growth factor activity"/>
    <property type="evidence" value="ECO:0007669"/>
    <property type="project" value="UniProtKB-KW"/>
</dbReference>
<evidence type="ECO:0000256" key="1">
    <source>
        <dbReference type="ARBA" id="ARBA00004613"/>
    </source>
</evidence>
<organism evidence="14 15">
    <name type="scientific">Petromyzon marinus</name>
    <name type="common">Sea lamprey</name>
    <dbReference type="NCBI Taxonomy" id="7757"/>
    <lineage>
        <taxon>Eukaryota</taxon>
        <taxon>Metazoa</taxon>
        <taxon>Chordata</taxon>
        <taxon>Craniata</taxon>
        <taxon>Vertebrata</taxon>
        <taxon>Cyclostomata</taxon>
        <taxon>Hyperoartia</taxon>
        <taxon>Petromyzontiformes</taxon>
        <taxon>Petromyzontidae</taxon>
        <taxon>Petromyzon</taxon>
    </lineage>
</organism>
<evidence type="ECO:0000256" key="5">
    <source>
        <dbReference type="ARBA" id="ARBA00022685"/>
    </source>
</evidence>
<evidence type="ECO:0000256" key="3">
    <source>
        <dbReference type="ARBA" id="ARBA00022514"/>
    </source>
</evidence>
<protein>
    <submittedName>
        <fullName evidence="15">Growth/differentiation factor 10-like</fullName>
    </submittedName>
</protein>
<dbReference type="SUPFAM" id="SSF57501">
    <property type="entry name" value="Cystine-knot cytokines"/>
    <property type="match status" value="1"/>
</dbReference>
<dbReference type="Proteomes" id="UP001318040">
    <property type="component" value="Chromosome 41"/>
</dbReference>
<evidence type="ECO:0000313" key="14">
    <source>
        <dbReference type="Proteomes" id="UP001318040"/>
    </source>
</evidence>
<dbReference type="PROSITE" id="PS00250">
    <property type="entry name" value="TGF_BETA_1"/>
    <property type="match status" value="1"/>
</dbReference>
<keyword evidence="5" id="KW-0165">Cleavage on pair of basic residues</keyword>
<feature type="signal peptide" evidence="12">
    <location>
        <begin position="1"/>
        <end position="21"/>
    </location>
</feature>
<keyword evidence="3" id="KW-0202">Cytokine</keyword>
<keyword evidence="7 10" id="KW-0339">Growth factor</keyword>
<evidence type="ECO:0000256" key="2">
    <source>
        <dbReference type="ARBA" id="ARBA00006656"/>
    </source>
</evidence>
<dbReference type="KEGG" id="pmrn:116950907"/>
<proteinExistence type="inferred from homology"/>
<keyword evidence="14" id="KW-1185">Reference proteome</keyword>
<dbReference type="GO" id="GO:0005125">
    <property type="term" value="F:cytokine activity"/>
    <property type="evidence" value="ECO:0007669"/>
    <property type="project" value="UniProtKB-KW"/>
</dbReference>
<feature type="region of interest" description="Disordered" evidence="11">
    <location>
        <begin position="231"/>
        <end position="336"/>
    </location>
</feature>
<evidence type="ECO:0000256" key="8">
    <source>
        <dbReference type="ARBA" id="ARBA00023157"/>
    </source>
</evidence>
<evidence type="ECO:0000313" key="15">
    <source>
        <dbReference type="RefSeq" id="XP_032824964.1"/>
    </source>
</evidence>
<dbReference type="PANTHER" id="PTHR11848:SF270">
    <property type="entry name" value="BONE MORPHOGENETIC PROTEIN 3-LIKE"/>
    <property type="match status" value="1"/>
</dbReference>
<evidence type="ECO:0000259" key="13">
    <source>
        <dbReference type="PROSITE" id="PS51362"/>
    </source>
</evidence>
<dbReference type="CDD" id="cd13763">
    <property type="entry name" value="TGF_beta_BMP3_like"/>
    <property type="match status" value="1"/>
</dbReference>
<comment type="similarity">
    <text evidence="2 10">Belongs to the TGF-beta family.</text>
</comment>
<feature type="chain" id="PRO_5042544645" evidence="12">
    <location>
        <begin position="22"/>
        <end position="532"/>
    </location>
</feature>
<evidence type="ECO:0000256" key="9">
    <source>
        <dbReference type="ARBA" id="ARBA00023180"/>
    </source>
</evidence>
<dbReference type="InterPro" id="IPR029034">
    <property type="entry name" value="Cystine-knot_cytokine"/>
</dbReference>
<feature type="compositionally biased region" description="Basic residues" evidence="11">
    <location>
        <begin position="27"/>
        <end position="53"/>
    </location>
</feature>
<evidence type="ECO:0000256" key="10">
    <source>
        <dbReference type="RuleBase" id="RU000354"/>
    </source>
</evidence>
<dbReference type="PROSITE" id="PS51362">
    <property type="entry name" value="TGF_BETA_2"/>
    <property type="match status" value="1"/>
</dbReference>
<keyword evidence="6 12" id="KW-0732">Signal</keyword>
<gene>
    <name evidence="15" type="primary">LOC116950907</name>
</gene>
<dbReference type="InterPro" id="IPR001839">
    <property type="entry name" value="TGF-b_C"/>
</dbReference>
<dbReference type="Pfam" id="PF00019">
    <property type="entry name" value="TGF_beta"/>
    <property type="match status" value="1"/>
</dbReference>
<evidence type="ECO:0000256" key="11">
    <source>
        <dbReference type="SAM" id="MobiDB-lite"/>
    </source>
</evidence>
<reference evidence="15" key="1">
    <citation type="submission" date="2025-08" db="UniProtKB">
        <authorList>
            <consortium name="RefSeq"/>
        </authorList>
    </citation>
    <scope>IDENTIFICATION</scope>
    <source>
        <tissue evidence="15">Sperm</tissue>
    </source>
</reference>
<keyword evidence="9" id="KW-0325">Glycoprotein</keyword>
<dbReference type="InterPro" id="IPR017948">
    <property type="entry name" value="TGFb_CS"/>
</dbReference>
<evidence type="ECO:0000256" key="4">
    <source>
        <dbReference type="ARBA" id="ARBA00022525"/>
    </source>
</evidence>
<dbReference type="AlphaFoldDB" id="A0AAJ7TVQ4"/>
<dbReference type="InterPro" id="IPR015615">
    <property type="entry name" value="TGF-beta-rel"/>
</dbReference>
<feature type="region of interest" description="Disordered" evidence="11">
    <location>
        <begin position="351"/>
        <end position="425"/>
    </location>
</feature>
<sequence length="532" mass="57007">MSSERRLRLMLLLLLFTGVATDPQQQQHHHRHQQHHHQQHHHHHHHQQHHHQHQGGELATRMRALYERCRREGGARIRGNSVRSIAALSPGDSPPGPHFSFNLSLIPASESLIAASLHFPPGAPRRQGRGPQRVSVSLWGSAHPRGDPGAGRPRRTFSFIPSSYAHWHARDVTEPLGEARSRGMPWLHADIRTGPRGAEEVPYLLVFAFDSALAGDGGVASVLHLRALHQARGESRGTRGPEPLADGDDEQGVSDRGAGVGIEPEGDVGEGVRQRRDASLRTNELPGSRLLAPSPSYEDGDDGHDDDDDGSDGDDDEEMAQERRSSAAASSSAASSSSASSAAVAAAAYSPSSSSAASAAYSPASSSSQRRSRPRDAQRQRDQGGANSSSHGGGGRGRGKTEAERRRRADKRRPPGGGPAAGGAPSLSACARRHLTVDFADIGWDKWIISPKAYLAHYCAGTCDFPMSKAVRPTNHATIQSVMRAVGLVPGLPGPCCVPDKMTPLSILYVDQADSVVLKLYPNMSVESCACR</sequence>
<dbReference type="Gene3D" id="2.10.90.10">
    <property type="entry name" value="Cystine-knot cytokines"/>
    <property type="match status" value="1"/>
</dbReference>
<feature type="compositionally biased region" description="Acidic residues" evidence="11">
    <location>
        <begin position="298"/>
        <end position="319"/>
    </location>
</feature>
<feature type="domain" description="TGF-beta family profile" evidence="13">
    <location>
        <begin position="405"/>
        <end position="532"/>
    </location>
</feature>
<comment type="subcellular location">
    <subcellularLocation>
        <location evidence="1">Secreted</location>
    </subcellularLocation>
</comment>
<dbReference type="FunFam" id="2.10.90.10:FF:000008">
    <property type="entry name" value="Bone morphogenetic protein 3"/>
    <property type="match status" value="1"/>
</dbReference>
<accession>A0AAJ7TVQ4</accession>
<feature type="compositionally biased region" description="Low complexity" evidence="11">
    <location>
        <begin position="351"/>
        <end position="369"/>
    </location>
</feature>